<gene>
    <name evidence="2" type="ORF">P7079_02325</name>
</gene>
<organism evidence="2 3">
    <name type="scientific">Arcanobacterium canis</name>
    <dbReference type="NCBI Taxonomy" id="999183"/>
    <lineage>
        <taxon>Bacteria</taxon>
        <taxon>Bacillati</taxon>
        <taxon>Actinomycetota</taxon>
        <taxon>Actinomycetes</taxon>
        <taxon>Actinomycetales</taxon>
        <taxon>Actinomycetaceae</taxon>
        <taxon>Arcanobacterium</taxon>
    </lineage>
</organism>
<reference evidence="2 3" key="1">
    <citation type="submission" date="2023-03" db="EMBL/GenBank/DDBJ databases">
        <title>Complete genome of Arcanobacterium canis strain DSM 25104 isolated in 2010 from a canine otitis externa in Germany.</title>
        <authorList>
            <person name="Borowiak M."/>
            <person name="Kreitlow A."/>
            <person name="Malorny B."/>
            <person name="Laemmler C."/>
            <person name="Prenger-Berninghoff E."/>
            <person name="Ploetz M."/>
            <person name="Abdulmawjood A."/>
        </authorList>
    </citation>
    <scope>NUCLEOTIDE SEQUENCE [LARGE SCALE GENOMIC DNA]</scope>
    <source>
        <strain evidence="2 3">DSM 25104</strain>
    </source>
</reference>
<protein>
    <submittedName>
        <fullName evidence="2">Uncharacterized protein</fullName>
    </submittedName>
</protein>
<sequence>MADEIRDAAKKPANWVAYPTAMLAEEKYSTNICSTECRRSLCSDFQFAKQEFVNDISLQIFLRGALHRTQTGENRDNLAPPKNDGEPIPLASSVAIFEKSANSLRSDPHERYAGDMLQAFSSRQVATVDGQQT</sequence>
<evidence type="ECO:0000256" key="1">
    <source>
        <dbReference type="SAM" id="MobiDB-lite"/>
    </source>
</evidence>
<name>A0ABY8G1X7_9ACTO</name>
<dbReference type="Proteomes" id="UP001215216">
    <property type="component" value="Chromosome"/>
</dbReference>
<accession>A0ABY8G1X7</accession>
<evidence type="ECO:0000313" key="3">
    <source>
        <dbReference type="Proteomes" id="UP001215216"/>
    </source>
</evidence>
<evidence type="ECO:0000313" key="2">
    <source>
        <dbReference type="EMBL" id="WFM83836.1"/>
    </source>
</evidence>
<proteinExistence type="predicted"/>
<dbReference type="EMBL" id="CP121208">
    <property type="protein sequence ID" value="WFM83836.1"/>
    <property type="molecule type" value="Genomic_DNA"/>
</dbReference>
<keyword evidence="3" id="KW-1185">Reference proteome</keyword>
<feature type="region of interest" description="Disordered" evidence="1">
    <location>
        <begin position="69"/>
        <end position="89"/>
    </location>
</feature>
<dbReference type="RefSeq" id="WP_278013231.1">
    <property type="nucleotide sequence ID" value="NZ_CP121208.1"/>
</dbReference>